<protein>
    <recommendedName>
        <fullName evidence="1">Schlafen AlbA-2 domain-containing protein</fullName>
    </recommendedName>
</protein>
<dbReference type="InterPro" id="IPR038461">
    <property type="entry name" value="Schlafen_AlbA_2_dom_sf"/>
</dbReference>
<dbReference type="Gene3D" id="1.10.10.10">
    <property type="entry name" value="Winged helix-like DNA-binding domain superfamily/Winged helix DNA-binding domain"/>
    <property type="match status" value="1"/>
</dbReference>
<dbReference type="AlphaFoldDB" id="A0A829ZCP2"/>
<comment type="caution">
    <text evidence="2">The sequence shown here is derived from an EMBL/GenBank/DDBJ whole genome shotgun (WGS) entry which is preliminary data.</text>
</comment>
<name>A0A829ZCP2_9FIRM</name>
<dbReference type="InterPro" id="IPR036388">
    <property type="entry name" value="WH-like_DNA-bd_sf"/>
</dbReference>
<feature type="domain" description="Schlafen AlbA-2" evidence="1">
    <location>
        <begin position="4"/>
        <end position="109"/>
    </location>
</feature>
<dbReference type="Pfam" id="PF04326">
    <property type="entry name" value="SLFN_AlbA_2"/>
    <property type="match status" value="1"/>
</dbReference>
<reference evidence="2 3" key="1">
    <citation type="journal article" date="2020" name="Microbiome">
        <title>Single-cell genomics of uncultured bacteria reveals dietary fiber responders in the mouse gut microbiota.</title>
        <authorList>
            <person name="Chijiiwa R."/>
            <person name="Hosokawa M."/>
            <person name="Kogawa M."/>
            <person name="Nishikawa Y."/>
            <person name="Ide K."/>
            <person name="Sakanashi C."/>
            <person name="Takahashi K."/>
            <person name="Takeyama H."/>
        </authorList>
    </citation>
    <scope>NUCLEOTIDE SEQUENCE [LARGE SCALE GENOMIC DNA]</scope>
    <source>
        <strain evidence="2">IMSAGC_017</strain>
    </source>
</reference>
<dbReference type="SUPFAM" id="SSF46785">
    <property type="entry name" value="Winged helix' DNA-binding domain"/>
    <property type="match status" value="1"/>
</dbReference>
<dbReference type="InterPro" id="IPR007421">
    <property type="entry name" value="Schlafen_AlbA_2_dom"/>
</dbReference>
<dbReference type="PANTHER" id="PTHR30595">
    <property type="entry name" value="GLPR-RELATED TRANSCRIPTIONAL REPRESSOR"/>
    <property type="match status" value="1"/>
</dbReference>
<dbReference type="Pfam" id="PF13749">
    <property type="entry name" value="HATPase_c_4"/>
    <property type="match status" value="1"/>
</dbReference>
<evidence type="ECO:0000313" key="2">
    <source>
        <dbReference type="EMBL" id="GFI40754.1"/>
    </source>
</evidence>
<dbReference type="InterPro" id="IPR036390">
    <property type="entry name" value="WH_DNA-bd_sf"/>
</dbReference>
<dbReference type="PANTHER" id="PTHR30595:SF6">
    <property type="entry name" value="SCHLAFEN ALBA-2 DOMAIN-CONTAINING PROTEIN"/>
    <property type="match status" value="1"/>
</dbReference>
<dbReference type="Gene3D" id="3.30.950.30">
    <property type="entry name" value="Schlafen, AAA domain"/>
    <property type="match status" value="1"/>
</dbReference>
<accession>A0A829ZCP2</accession>
<dbReference type="EMBL" id="BLMI01000081">
    <property type="protein sequence ID" value="GFI40754.1"/>
    <property type="molecule type" value="Genomic_DNA"/>
</dbReference>
<sequence length="418" mass="47883">MDRETRNLEYKVDITKSFLKTVSAFSNYGTGTIIFGVTNNKVAVGLEDVEQKCLDIENTINDNISPMPDYYLVINDDRTISLIVHKGMHKPYLYKNKAYKRSDSSSVEVDRLEFNRLVLEGMNQTFEEQVSSKQDLSFNVLEKTLVSELKIEKLSTDILKTLELVTSKGQFNNAGALIADNNQFKGIDIVRFGSTISEIRDRKILENISILTQFYEALNTFSQYYQYEKIDGVIRKKVELIPEKAFREALANALVHRLWDVNSSVKISMFDDRIEISSPGPLLPDISVEEYLNGQISVFRNPIIGNIFFRLNYIEKFGTGIKRINEAYSKNILKPKYQVFENSILVILPVLNAHSDLTEEERAIVNCLSRNQLVTRSQLDKILGFNKAKTGRILKKLLEKDIIEKNGKGKDTKYQLNM</sequence>
<proteinExistence type="predicted"/>
<evidence type="ECO:0000313" key="3">
    <source>
        <dbReference type="Proteomes" id="UP000490821"/>
    </source>
</evidence>
<dbReference type="InterPro" id="IPR038475">
    <property type="entry name" value="RecG_C_sf"/>
</dbReference>
<gene>
    <name evidence="2" type="ORF">IMSAGC017_00789</name>
</gene>
<dbReference type="Gene3D" id="3.30.565.60">
    <property type="match status" value="1"/>
</dbReference>
<dbReference type="Proteomes" id="UP000490821">
    <property type="component" value="Unassembled WGS sequence"/>
</dbReference>
<dbReference type="RefSeq" id="WP_172472203.1">
    <property type="nucleotide sequence ID" value="NZ_BLMI01000081.1"/>
</dbReference>
<organism evidence="2 3">
    <name type="scientific">Thomasclavelia cocleata</name>
    <dbReference type="NCBI Taxonomy" id="69824"/>
    <lineage>
        <taxon>Bacteria</taxon>
        <taxon>Bacillati</taxon>
        <taxon>Bacillota</taxon>
        <taxon>Erysipelotrichia</taxon>
        <taxon>Erysipelotrichales</taxon>
        <taxon>Coprobacillaceae</taxon>
        <taxon>Thomasclavelia</taxon>
    </lineage>
</organism>
<evidence type="ECO:0000259" key="1">
    <source>
        <dbReference type="Pfam" id="PF04326"/>
    </source>
</evidence>